<dbReference type="GO" id="GO:0045087">
    <property type="term" value="P:innate immune response"/>
    <property type="evidence" value="ECO:0007669"/>
    <property type="project" value="TreeGrafter"/>
</dbReference>
<dbReference type="InterPro" id="IPR036465">
    <property type="entry name" value="vWFA_dom_sf"/>
</dbReference>
<keyword evidence="3" id="KW-1185">Reference proteome</keyword>
<dbReference type="SUPFAM" id="SSF56436">
    <property type="entry name" value="C-type lectin-like"/>
    <property type="match status" value="1"/>
</dbReference>
<feature type="domain" description="VWFA" evidence="2">
    <location>
        <begin position="1"/>
        <end position="175"/>
    </location>
</feature>
<evidence type="ECO:0000313" key="3">
    <source>
        <dbReference type="Proteomes" id="UP000095282"/>
    </source>
</evidence>
<dbReference type="SUPFAM" id="SSF53300">
    <property type="entry name" value="vWA-like"/>
    <property type="match status" value="1"/>
</dbReference>
<dbReference type="InterPro" id="IPR002035">
    <property type="entry name" value="VWF_A"/>
</dbReference>
<reference evidence="4" key="1">
    <citation type="submission" date="2016-11" db="UniProtKB">
        <authorList>
            <consortium name="WormBaseParasite"/>
        </authorList>
    </citation>
    <scope>IDENTIFICATION</scope>
</reference>
<dbReference type="SMART" id="SM00327">
    <property type="entry name" value="VWA"/>
    <property type="match status" value="1"/>
</dbReference>
<dbReference type="InterPro" id="IPR001304">
    <property type="entry name" value="C-type_lectin-like"/>
</dbReference>
<proteinExistence type="predicted"/>
<dbReference type="PROSITE" id="PS50234">
    <property type="entry name" value="VWFA"/>
    <property type="match status" value="1"/>
</dbReference>
<evidence type="ECO:0000313" key="4">
    <source>
        <dbReference type="WBParaSite" id="Csp11.Scaffold629.g15698.t1"/>
    </source>
</evidence>
<dbReference type="AlphaFoldDB" id="A0A1I7U7Q7"/>
<feature type="domain" description="C-type lectin" evidence="1">
    <location>
        <begin position="204"/>
        <end position="316"/>
    </location>
</feature>
<dbReference type="STRING" id="1561998.A0A1I7U7Q7"/>
<accession>A0A1I7U7Q7</accession>
<evidence type="ECO:0000259" key="1">
    <source>
        <dbReference type="PROSITE" id="PS50041"/>
    </source>
</evidence>
<evidence type="ECO:0000259" key="2">
    <source>
        <dbReference type="PROSITE" id="PS50234"/>
    </source>
</evidence>
<dbReference type="eggNOG" id="ENOG502TJH5">
    <property type="taxonomic scope" value="Eukaryota"/>
</dbReference>
<dbReference type="PANTHER" id="PTHR31024:SF6">
    <property type="entry name" value="VWFA DOMAIN-CONTAINING PROTEIN"/>
    <property type="match status" value="1"/>
</dbReference>
<dbReference type="CDD" id="cd00037">
    <property type="entry name" value="CLECT"/>
    <property type="match status" value="1"/>
</dbReference>
<dbReference type="WBParaSite" id="Csp11.Scaffold629.g15698.t1">
    <property type="protein sequence ID" value="Csp11.Scaffold629.g15698.t1"/>
    <property type="gene ID" value="Csp11.Scaffold629.g15698"/>
</dbReference>
<dbReference type="Gene3D" id="3.10.100.10">
    <property type="entry name" value="Mannose-Binding Protein A, subunit A"/>
    <property type="match status" value="1"/>
</dbReference>
<sequence>MTDDGLGDVAATLCSIVSSGTRIGTNYTDPRSTRLALVTYNSKASTNADLNKFQNLDDVYSNVYPDLSAVASTESSFLANGLGMAEKVFDDGQLGSNRANYKKAVIVFASSYQKSGDFDPAHVAERMKSSGIKIITVAYDRGDGALLRELGIIASPRYNFTNKDNNLLKEIQQAILEINCFCPNDWIQYRTSFNDIGSNPFGICVQPITIAANWRAAQMNCRNRKEGNAYLVNEFNQAKHNFVLQAVKNTSGFAQPYTYHIGLSMVAGTWIWDQPVTWSQPALQKWTNWGSGYPIASSSMSAVQNVQSGYQTYWQNTGLYTGGSKYVCETYTCDTDKYCLGSSD</sequence>
<dbReference type="SMART" id="SM00034">
    <property type="entry name" value="CLECT"/>
    <property type="match status" value="1"/>
</dbReference>
<dbReference type="PROSITE" id="PS50041">
    <property type="entry name" value="C_TYPE_LECTIN_2"/>
    <property type="match status" value="1"/>
</dbReference>
<dbReference type="Proteomes" id="UP000095282">
    <property type="component" value="Unplaced"/>
</dbReference>
<dbReference type="InterPro" id="IPR016186">
    <property type="entry name" value="C-type_lectin-like/link_sf"/>
</dbReference>
<protein>
    <submittedName>
        <fullName evidence="4">VWFA domain-containing protein</fullName>
    </submittedName>
</protein>
<dbReference type="PANTHER" id="PTHR31024">
    <property type="entry name" value="C-TYPE LECTIN"/>
    <property type="match status" value="1"/>
</dbReference>
<name>A0A1I7U7Q7_9PELO</name>
<dbReference type="InterPro" id="IPR016187">
    <property type="entry name" value="CTDL_fold"/>
</dbReference>
<dbReference type="Gene3D" id="3.40.50.410">
    <property type="entry name" value="von Willebrand factor, type A domain"/>
    <property type="match status" value="1"/>
</dbReference>
<organism evidence="3 4">
    <name type="scientific">Caenorhabditis tropicalis</name>
    <dbReference type="NCBI Taxonomy" id="1561998"/>
    <lineage>
        <taxon>Eukaryota</taxon>
        <taxon>Metazoa</taxon>
        <taxon>Ecdysozoa</taxon>
        <taxon>Nematoda</taxon>
        <taxon>Chromadorea</taxon>
        <taxon>Rhabditida</taxon>
        <taxon>Rhabditina</taxon>
        <taxon>Rhabditomorpha</taxon>
        <taxon>Rhabditoidea</taxon>
        <taxon>Rhabditidae</taxon>
        <taxon>Peloderinae</taxon>
        <taxon>Caenorhabditis</taxon>
    </lineage>
</organism>
<dbReference type="Pfam" id="PF00092">
    <property type="entry name" value="VWA"/>
    <property type="match status" value="1"/>
</dbReference>